<evidence type="ECO:0000256" key="3">
    <source>
        <dbReference type="ARBA" id="ARBA00022499"/>
    </source>
</evidence>
<evidence type="ECO:0000256" key="2">
    <source>
        <dbReference type="ARBA" id="ARBA00015319"/>
    </source>
</evidence>
<accession>A0A328D735</accession>
<keyword evidence="3" id="KW-1017">Isopeptide bond</keyword>
<dbReference type="PANTHER" id="PTHR15825">
    <property type="entry name" value="UBIQUITIN-FOLD MODIFIER 1"/>
    <property type="match status" value="1"/>
</dbReference>
<sequence>MEWKPPEFLPLLYLPGRATGDERQWSREDNVERWWRKSGENDGEGRSKEHRRWRRRYRLRLRVGSRKSRKKVAVDERGGMDENSSCRENVIYDGVGINPQQSAGNVFLKHGSELRLIPRDRVGAA</sequence>
<evidence type="ECO:0000313" key="6">
    <source>
        <dbReference type="Proteomes" id="UP000249390"/>
    </source>
</evidence>
<dbReference type="EMBL" id="NQVE01000186">
    <property type="protein sequence ID" value="RAL41607.1"/>
    <property type="molecule type" value="Genomic_DNA"/>
</dbReference>
<organism evidence="5 6">
    <name type="scientific">Cuscuta australis</name>
    <dbReference type="NCBI Taxonomy" id="267555"/>
    <lineage>
        <taxon>Eukaryota</taxon>
        <taxon>Viridiplantae</taxon>
        <taxon>Streptophyta</taxon>
        <taxon>Embryophyta</taxon>
        <taxon>Tracheophyta</taxon>
        <taxon>Spermatophyta</taxon>
        <taxon>Magnoliopsida</taxon>
        <taxon>eudicotyledons</taxon>
        <taxon>Gunneridae</taxon>
        <taxon>Pentapetalae</taxon>
        <taxon>asterids</taxon>
        <taxon>lamiids</taxon>
        <taxon>Solanales</taxon>
        <taxon>Convolvulaceae</taxon>
        <taxon>Cuscuteae</taxon>
        <taxon>Cuscuta</taxon>
        <taxon>Cuscuta subgen. Grammica</taxon>
        <taxon>Cuscuta sect. Cleistogrammica</taxon>
    </lineage>
</organism>
<dbReference type="GO" id="GO:1990592">
    <property type="term" value="P:protein K69-linked ufmylation"/>
    <property type="evidence" value="ECO:0007669"/>
    <property type="project" value="TreeGrafter"/>
</dbReference>
<reference evidence="5 6" key="1">
    <citation type="submission" date="2018-06" db="EMBL/GenBank/DDBJ databases">
        <title>The Genome of Cuscuta australis (Dodder) Provides Insight into the Evolution of Plant Parasitism.</title>
        <authorList>
            <person name="Liu H."/>
        </authorList>
    </citation>
    <scope>NUCLEOTIDE SEQUENCE [LARGE SCALE GENOMIC DNA]</scope>
    <source>
        <strain evidence="6">cv. Yunnan</strain>
        <tissue evidence="5">Vines</tissue>
    </source>
</reference>
<dbReference type="GO" id="GO:0005737">
    <property type="term" value="C:cytoplasm"/>
    <property type="evidence" value="ECO:0007669"/>
    <property type="project" value="TreeGrafter"/>
</dbReference>
<evidence type="ECO:0000256" key="1">
    <source>
        <dbReference type="ARBA" id="ARBA00010230"/>
    </source>
</evidence>
<evidence type="ECO:0000256" key="4">
    <source>
        <dbReference type="ARBA" id="ARBA00022786"/>
    </source>
</evidence>
<dbReference type="Proteomes" id="UP000249390">
    <property type="component" value="Unassembled WGS sequence"/>
</dbReference>
<dbReference type="Gene3D" id="3.10.20.90">
    <property type="entry name" value="Phosphatidylinositol 3-kinase Catalytic Subunit, Chain A, domain 1"/>
    <property type="match status" value="1"/>
</dbReference>
<comment type="caution">
    <text evidence="5">The sequence shown here is derived from an EMBL/GenBank/DDBJ whole genome shotgun (WGS) entry which is preliminary data.</text>
</comment>
<gene>
    <name evidence="5" type="ORF">DM860_013141</name>
</gene>
<dbReference type="AlphaFoldDB" id="A0A328D735"/>
<comment type="similarity">
    <text evidence="1">Belongs to the UFM1 family.</text>
</comment>
<dbReference type="PANTHER" id="PTHR15825:SF0">
    <property type="entry name" value="UBIQUITIN-FOLD MODIFIER 1"/>
    <property type="match status" value="1"/>
</dbReference>
<name>A0A328D735_9ASTE</name>
<dbReference type="GO" id="GO:0005634">
    <property type="term" value="C:nucleus"/>
    <property type="evidence" value="ECO:0007669"/>
    <property type="project" value="TreeGrafter"/>
</dbReference>
<protein>
    <recommendedName>
        <fullName evidence="2">Ubiquitin-fold modifier 1</fullName>
    </recommendedName>
</protein>
<dbReference type="InterPro" id="IPR029071">
    <property type="entry name" value="Ubiquitin-like_domsf"/>
</dbReference>
<proteinExistence type="inferred from homology"/>
<dbReference type="InterPro" id="IPR005375">
    <property type="entry name" value="UFM1"/>
</dbReference>
<dbReference type="SUPFAM" id="SSF54236">
    <property type="entry name" value="Ubiquitin-like"/>
    <property type="match status" value="1"/>
</dbReference>
<keyword evidence="6" id="KW-1185">Reference proteome</keyword>
<evidence type="ECO:0000313" key="5">
    <source>
        <dbReference type="EMBL" id="RAL41607.1"/>
    </source>
</evidence>
<keyword evidence="4" id="KW-0833">Ubl conjugation pathway</keyword>
<dbReference type="Pfam" id="PF03671">
    <property type="entry name" value="Ufm1"/>
    <property type="match status" value="1"/>
</dbReference>